<evidence type="ECO:0000313" key="11">
    <source>
        <dbReference type="EMBL" id="CCG83566.1"/>
    </source>
</evidence>
<keyword evidence="7" id="KW-0326">Glycosidase</keyword>
<dbReference type="InterPro" id="IPR000445">
    <property type="entry name" value="HhH_motif"/>
</dbReference>
<dbReference type="PANTHER" id="PTHR43286:SF1">
    <property type="entry name" value="ENDONUCLEASE III-LIKE PROTEIN 1"/>
    <property type="match status" value="1"/>
</dbReference>
<keyword evidence="5" id="KW-0234">DNA repair</keyword>
<evidence type="ECO:0000313" key="12">
    <source>
        <dbReference type="Proteomes" id="UP000013776"/>
    </source>
</evidence>
<keyword evidence="4" id="KW-0378">Hydrolase</keyword>
<dbReference type="SUPFAM" id="SSF48150">
    <property type="entry name" value="DNA-glycosylase"/>
    <property type="match status" value="1"/>
</dbReference>
<evidence type="ECO:0000256" key="8">
    <source>
        <dbReference type="ARBA" id="ARBA00044632"/>
    </source>
</evidence>
<dbReference type="CDD" id="cd00056">
    <property type="entry name" value="ENDO3c"/>
    <property type="match status" value="1"/>
</dbReference>
<feature type="domain" description="HhH-GPD" evidence="10">
    <location>
        <begin position="87"/>
        <end position="238"/>
    </location>
</feature>
<comment type="catalytic activity">
    <reaction evidence="8">
        <text>2'-deoxyribonucleotide-(2'-deoxyribose 5'-phosphate)-2'-deoxyribonucleotide-DNA = a 3'-end 2'-deoxyribonucleotide-(2,3-dehydro-2,3-deoxyribose 5'-phosphate)-DNA + a 5'-end 5'-phospho-2'-deoxyribonucleoside-DNA + H(+)</text>
        <dbReference type="Rhea" id="RHEA:66592"/>
        <dbReference type="Rhea" id="RHEA-COMP:13180"/>
        <dbReference type="Rhea" id="RHEA-COMP:16897"/>
        <dbReference type="Rhea" id="RHEA-COMP:17067"/>
        <dbReference type="ChEBI" id="CHEBI:15378"/>
        <dbReference type="ChEBI" id="CHEBI:136412"/>
        <dbReference type="ChEBI" id="CHEBI:157695"/>
        <dbReference type="ChEBI" id="CHEBI:167181"/>
        <dbReference type="EC" id="4.2.99.18"/>
    </reaction>
</comment>
<dbReference type="FunFam" id="1.10.340.30:FF:000001">
    <property type="entry name" value="Endonuclease III"/>
    <property type="match status" value="1"/>
</dbReference>
<dbReference type="Pfam" id="PF00633">
    <property type="entry name" value="HHH"/>
    <property type="match status" value="1"/>
</dbReference>
<dbReference type="Gene3D" id="1.10.1670.10">
    <property type="entry name" value="Helix-hairpin-Helix base-excision DNA repair enzymes (C-terminal)"/>
    <property type="match status" value="1"/>
</dbReference>
<dbReference type="PANTHER" id="PTHR43286">
    <property type="entry name" value="ENDONUCLEASE III-LIKE PROTEIN 1"/>
    <property type="match status" value="1"/>
</dbReference>
<gene>
    <name evidence="11" type="ORF">TAPDE_003838</name>
</gene>
<keyword evidence="3" id="KW-0227">DNA damage</keyword>
<dbReference type="InterPro" id="IPR023170">
    <property type="entry name" value="HhH_base_excis_C"/>
</dbReference>
<proteinExistence type="inferred from homology"/>
<dbReference type="AlphaFoldDB" id="R4XCL2"/>
<dbReference type="InterPro" id="IPR004036">
    <property type="entry name" value="Endonuclease-III-like_CS2"/>
</dbReference>
<protein>
    <recommendedName>
        <fullName evidence="2">DNA-(apurinic or apyrimidinic site) lyase</fullName>
        <ecNumber evidence="2">4.2.99.18</ecNumber>
    </recommendedName>
</protein>
<evidence type="ECO:0000256" key="7">
    <source>
        <dbReference type="ARBA" id="ARBA00023295"/>
    </source>
</evidence>
<evidence type="ECO:0000256" key="9">
    <source>
        <dbReference type="SAM" id="MobiDB-lite"/>
    </source>
</evidence>
<feature type="non-terminal residue" evidence="11">
    <location>
        <position position="247"/>
    </location>
</feature>
<dbReference type="Gene3D" id="1.10.340.30">
    <property type="entry name" value="Hypothetical protein, domain 2"/>
    <property type="match status" value="1"/>
</dbReference>
<dbReference type="InterPro" id="IPR030841">
    <property type="entry name" value="NTH1"/>
</dbReference>
<evidence type="ECO:0000256" key="6">
    <source>
        <dbReference type="ARBA" id="ARBA00023239"/>
    </source>
</evidence>
<evidence type="ECO:0000256" key="1">
    <source>
        <dbReference type="ARBA" id="ARBA00008343"/>
    </source>
</evidence>
<dbReference type="GO" id="GO:0000703">
    <property type="term" value="F:oxidized pyrimidine nucleobase lesion DNA N-glycosylase activity"/>
    <property type="evidence" value="ECO:0007669"/>
    <property type="project" value="UniProtKB-ARBA"/>
</dbReference>
<comment type="similarity">
    <text evidence="1">Belongs to the Nth/MutY family.</text>
</comment>
<evidence type="ECO:0000256" key="3">
    <source>
        <dbReference type="ARBA" id="ARBA00022763"/>
    </source>
</evidence>
<accession>R4XCL2</accession>
<keyword evidence="12" id="KW-1185">Reference proteome</keyword>
<dbReference type="OrthoDB" id="2099276at2759"/>
<sequence length="247" mass="27840">MKREQSASVEDEEDGLEKPPAKKKRTTKIEDDIEDLSPPPNWQIQFEALREFRRNGPAAPVDTMGCDVHEHVDPKTRRLHCLISLMLSAQCKDEANALVMAAMKRTLPRGFTLEDLLEISQEDLALLIRPAGMHNNKSKFIKRVAIILRDEYEGDIPDTAEGMMALPGVGPKMAMLCMASAWNQVVGIGVDVHVHRISNLLGWVKTNAPEKTRAALETWLPKSYWREINHLMVGHGQMTCRPIGRRC</sequence>
<dbReference type="EMBL" id="CAHR02000158">
    <property type="protein sequence ID" value="CCG83566.1"/>
    <property type="molecule type" value="Genomic_DNA"/>
</dbReference>
<dbReference type="HAMAP" id="MF_03183">
    <property type="entry name" value="Endonuclease_III_Nth"/>
    <property type="match status" value="1"/>
</dbReference>
<name>R4XCL2_TAPDE</name>
<organism evidence="11 12">
    <name type="scientific">Taphrina deformans (strain PYCC 5710 / ATCC 11124 / CBS 356.35 / IMI 108563 / JCM 9778 / NBRC 8474)</name>
    <name type="common">Peach leaf curl fungus</name>
    <name type="synonym">Lalaria deformans</name>
    <dbReference type="NCBI Taxonomy" id="1097556"/>
    <lineage>
        <taxon>Eukaryota</taxon>
        <taxon>Fungi</taxon>
        <taxon>Dikarya</taxon>
        <taxon>Ascomycota</taxon>
        <taxon>Taphrinomycotina</taxon>
        <taxon>Taphrinomycetes</taxon>
        <taxon>Taphrinales</taxon>
        <taxon>Taphrinaceae</taxon>
        <taxon>Taphrina</taxon>
    </lineage>
</organism>
<dbReference type="SMART" id="SM00478">
    <property type="entry name" value="ENDO3c"/>
    <property type="match status" value="1"/>
</dbReference>
<dbReference type="GO" id="GO:0003677">
    <property type="term" value="F:DNA binding"/>
    <property type="evidence" value="ECO:0007669"/>
    <property type="project" value="InterPro"/>
</dbReference>
<dbReference type="Proteomes" id="UP000013776">
    <property type="component" value="Unassembled WGS sequence"/>
</dbReference>
<comment type="caution">
    <text evidence="11">The sequence shown here is derived from an EMBL/GenBank/DDBJ whole genome shotgun (WGS) entry which is preliminary data.</text>
</comment>
<dbReference type="PROSITE" id="PS01155">
    <property type="entry name" value="ENDONUCLEASE_III_2"/>
    <property type="match status" value="1"/>
</dbReference>
<evidence type="ECO:0000256" key="4">
    <source>
        <dbReference type="ARBA" id="ARBA00022801"/>
    </source>
</evidence>
<dbReference type="GO" id="GO:0005634">
    <property type="term" value="C:nucleus"/>
    <property type="evidence" value="ECO:0007669"/>
    <property type="project" value="InterPro"/>
</dbReference>
<feature type="region of interest" description="Disordered" evidence="9">
    <location>
        <begin position="1"/>
        <end position="37"/>
    </location>
</feature>
<evidence type="ECO:0000259" key="10">
    <source>
        <dbReference type="SMART" id="SM00478"/>
    </source>
</evidence>
<dbReference type="Pfam" id="PF00730">
    <property type="entry name" value="HhH-GPD"/>
    <property type="match status" value="1"/>
</dbReference>
<reference evidence="11 12" key="1">
    <citation type="journal article" date="2013" name="MBio">
        <title>Genome sequencing of the plant pathogen Taphrina deformans, the causal agent of peach leaf curl.</title>
        <authorList>
            <person name="Cisse O.H."/>
            <person name="Almeida J.M.G.C.F."/>
            <person name="Fonseca A."/>
            <person name="Kumar A.A."/>
            <person name="Salojaervi J."/>
            <person name="Overmyer K."/>
            <person name="Hauser P.M."/>
            <person name="Pagni M."/>
        </authorList>
    </citation>
    <scope>NUCLEOTIDE SEQUENCE [LARGE SCALE GENOMIC DNA]</scope>
    <source>
        <strain evidence="12">PYCC 5710 / ATCC 11124 / CBS 356.35 / IMI 108563 / JCM 9778 / NBRC 8474</strain>
    </source>
</reference>
<evidence type="ECO:0000256" key="2">
    <source>
        <dbReference type="ARBA" id="ARBA00012720"/>
    </source>
</evidence>
<dbReference type="STRING" id="1097556.R4XCL2"/>
<dbReference type="GO" id="GO:0140078">
    <property type="term" value="F:class I DNA-(apurinic or apyrimidinic site) endonuclease activity"/>
    <property type="evidence" value="ECO:0007669"/>
    <property type="project" value="UniProtKB-EC"/>
</dbReference>
<dbReference type="EC" id="4.2.99.18" evidence="2"/>
<keyword evidence="6" id="KW-0456">Lyase</keyword>
<dbReference type="GO" id="GO:0006285">
    <property type="term" value="P:base-excision repair, AP site formation"/>
    <property type="evidence" value="ECO:0007669"/>
    <property type="project" value="InterPro"/>
</dbReference>
<dbReference type="InterPro" id="IPR011257">
    <property type="entry name" value="DNA_glycosylase"/>
</dbReference>
<dbReference type="eggNOG" id="KOG1921">
    <property type="taxonomic scope" value="Eukaryota"/>
</dbReference>
<dbReference type="GO" id="GO:0006289">
    <property type="term" value="P:nucleotide-excision repair"/>
    <property type="evidence" value="ECO:0007669"/>
    <property type="project" value="TreeGrafter"/>
</dbReference>
<dbReference type="InterPro" id="IPR003265">
    <property type="entry name" value="HhH-GPD_domain"/>
</dbReference>
<evidence type="ECO:0000256" key="5">
    <source>
        <dbReference type="ARBA" id="ARBA00023204"/>
    </source>
</evidence>